<dbReference type="RefSeq" id="WP_209681676.1">
    <property type="nucleotide sequence ID" value="NZ_JAGIOI010000001.1"/>
</dbReference>
<evidence type="ECO:0000313" key="2">
    <source>
        <dbReference type="Proteomes" id="UP000711614"/>
    </source>
</evidence>
<comment type="caution">
    <text evidence="1">The sequence shown here is derived from an EMBL/GenBank/DDBJ whole genome shotgun (WGS) entry which is preliminary data.</text>
</comment>
<organism evidence="1 2">
    <name type="scientific">Arthrobacter stackebrandtii</name>
    <dbReference type="NCBI Taxonomy" id="272161"/>
    <lineage>
        <taxon>Bacteria</taxon>
        <taxon>Bacillati</taxon>
        <taxon>Actinomycetota</taxon>
        <taxon>Actinomycetes</taxon>
        <taxon>Micrococcales</taxon>
        <taxon>Micrococcaceae</taxon>
        <taxon>Arthrobacter</taxon>
    </lineage>
</organism>
<evidence type="ECO:0008006" key="3">
    <source>
        <dbReference type="Google" id="ProtNLM"/>
    </source>
</evidence>
<evidence type="ECO:0000313" key="1">
    <source>
        <dbReference type="EMBL" id="MBP2414022.1"/>
    </source>
</evidence>
<keyword evidence="2" id="KW-1185">Reference proteome</keyword>
<gene>
    <name evidence="1" type="ORF">JOF48_002821</name>
</gene>
<accession>A0ABS4YYZ9</accession>
<name>A0ABS4YYZ9_9MICC</name>
<proteinExistence type="predicted"/>
<protein>
    <recommendedName>
        <fullName evidence="3">Transcriptional regulator, AbiEi antitoxin, Type IV TA system</fullName>
    </recommendedName>
</protein>
<sequence length="308" mass="34472">MEEYGLRRVAALAKSGELYRVRRGLYLPAKLWASLAPWEKYRVTIQAVHELALTPPVFSRESAAQIMGLPIIHIPGSIYTVVSPGRSGGQSSAGIIRANAIVGDPAPWELSGLRMTPPPQTARDLALRLPFTQALPAMDRVLLAKPLPDAPLNGTRLFTREDVLASVALLPNQTQRRRVERVLEFANGLSGSAGESLSRAVMILNGFPAPALQKEFNDSRGRIGFPDFDWEEFKLLGEFDGYEKYSAQRYLKGKTPSEVVVEEKKREDRLRAKGYKVVRWLWEDIRNPQRLIRLLTEAGLPQGEPLRH</sequence>
<dbReference type="EMBL" id="JAGIOI010000001">
    <property type="protein sequence ID" value="MBP2414022.1"/>
    <property type="molecule type" value="Genomic_DNA"/>
</dbReference>
<reference evidence="1 2" key="1">
    <citation type="submission" date="2021-03" db="EMBL/GenBank/DDBJ databases">
        <title>Sequencing the genomes of 1000 actinobacteria strains.</title>
        <authorList>
            <person name="Klenk H.-P."/>
        </authorList>
    </citation>
    <scope>NUCLEOTIDE SEQUENCE [LARGE SCALE GENOMIC DNA]</scope>
    <source>
        <strain evidence="1 2">DSM 16005</strain>
    </source>
</reference>
<dbReference type="Proteomes" id="UP000711614">
    <property type="component" value="Unassembled WGS sequence"/>
</dbReference>